<protein>
    <submittedName>
        <fullName evidence="1">Uncharacterized protein</fullName>
    </submittedName>
</protein>
<name>A0ACD1I844_9EURO</name>
<feature type="non-terminal residue" evidence="1">
    <location>
        <position position="133"/>
    </location>
</feature>
<gene>
    <name evidence="1" type="ORF">BO79DRAFT_270525</name>
</gene>
<dbReference type="EMBL" id="KZ824559">
    <property type="protein sequence ID" value="RAK86440.1"/>
    <property type="molecule type" value="Genomic_DNA"/>
</dbReference>
<accession>A0ACD1I844</accession>
<sequence length="133" mass="14382">MLPCATASTLMQGSCLFKSGPPSLLIVLQSAGTGLDNPYERDNTTINRLLAQVRKEIEETPRVTIAGPNPSVRQPVTTGRCSKTPNEPMTLVSTDPTMVISCHRANTVPKLASNQCFVENACLVIPQLTDPFR</sequence>
<proteinExistence type="predicted"/>
<evidence type="ECO:0000313" key="2">
    <source>
        <dbReference type="Proteomes" id="UP000249748"/>
    </source>
</evidence>
<keyword evidence="2" id="KW-1185">Reference proteome</keyword>
<evidence type="ECO:0000313" key="1">
    <source>
        <dbReference type="EMBL" id="RAK86440.1"/>
    </source>
</evidence>
<reference evidence="1" key="1">
    <citation type="submission" date="2018-02" db="EMBL/GenBank/DDBJ databases">
        <title>The genomes of Aspergillus section Nigri reveals drivers in fungal speciation.</title>
        <authorList>
            <consortium name="DOE Joint Genome Institute"/>
            <person name="Vesth T.C."/>
            <person name="Nybo J."/>
            <person name="Theobald S."/>
            <person name="Brandl J."/>
            <person name="Frisvad J.C."/>
            <person name="Nielsen K.F."/>
            <person name="Lyhne E.K."/>
            <person name="Kogle M.E."/>
            <person name="Kuo A."/>
            <person name="Riley R."/>
            <person name="Clum A."/>
            <person name="Nolan M."/>
            <person name="Lipzen A."/>
            <person name="Salamov A."/>
            <person name="Henrissat B."/>
            <person name="Wiebenga A."/>
            <person name="De vries R.P."/>
            <person name="Grigoriev I.V."/>
            <person name="Mortensen U.H."/>
            <person name="Andersen M.R."/>
            <person name="Baker S.E."/>
        </authorList>
    </citation>
    <scope>NUCLEOTIDE SEQUENCE</scope>
    <source>
        <strain evidence="1">CBS 115574</strain>
    </source>
</reference>
<dbReference type="Proteomes" id="UP000249748">
    <property type="component" value="Unassembled WGS sequence"/>
</dbReference>
<organism evidence="1 2">
    <name type="scientific">Aspergillus costaricaensis CBS 115574</name>
    <dbReference type="NCBI Taxonomy" id="1448317"/>
    <lineage>
        <taxon>Eukaryota</taxon>
        <taxon>Fungi</taxon>
        <taxon>Dikarya</taxon>
        <taxon>Ascomycota</taxon>
        <taxon>Pezizomycotina</taxon>
        <taxon>Eurotiomycetes</taxon>
        <taxon>Eurotiomycetidae</taxon>
        <taxon>Eurotiales</taxon>
        <taxon>Aspergillaceae</taxon>
        <taxon>Aspergillus</taxon>
        <taxon>Aspergillus subgen. Circumdati</taxon>
    </lineage>
</organism>